<name>A0AAE1U8M3_9EUCA</name>
<accession>A0AAE1U8M3</accession>
<gene>
    <name evidence="2" type="ORF">Pmani_018175</name>
</gene>
<feature type="compositionally biased region" description="Basic and acidic residues" evidence="1">
    <location>
        <begin position="1"/>
        <end position="48"/>
    </location>
</feature>
<evidence type="ECO:0000313" key="3">
    <source>
        <dbReference type="Proteomes" id="UP001292094"/>
    </source>
</evidence>
<feature type="region of interest" description="Disordered" evidence="1">
    <location>
        <begin position="1"/>
        <end position="73"/>
    </location>
</feature>
<organism evidence="2 3">
    <name type="scientific">Petrolisthes manimaculis</name>
    <dbReference type="NCBI Taxonomy" id="1843537"/>
    <lineage>
        <taxon>Eukaryota</taxon>
        <taxon>Metazoa</taxon>
        <taxon>Ecdysozoa</taxon>
        <taxon>Arthropoda</taxon>
        <taxon>Crustacea</taxon>
        <taxon>Multicrustacea</taxon>
        <taxon>Malacostraca</taxon>
        <taxon>Eumalacostraca</taxon>
        <taxon>Eucarida</taxon>
        <taxon>Decapoda</taxon>
        <taxon>Pleocyemata</taxon>
        <taxon>Anomura</taxon>
        <taxon>Galatheoidea</taxon>
        <taxon>Porcellanidae</taxon>
        <taxon>Petrolisthes</taxon>
    </lineage>
</organism>
<evidence type="ECO:0000313" key="2">
    <source>
        <dbReference type="EMBL" id="KAK4310250.1"/>
    </source>
</evidence>
<proteinExistence type="predicted"/>
<reference evidence="2" key="1">
    <citation type="submission" date="2023-11" db="EMBL/GenBank/DDBJ databases">
        <title>Genome assemblies of two species of porcelain crab, Petrolisthes cinctipes and Petrolisthes manimaculis (Anomura: Porcellanidae).</title>
        <authorList>
            <person name="Angst P."/>
        </authorList>
    </citation>
    <scope>NUCLEOTIDE SEQUENCE</scope>
    <source>
        <strain evidence="2">PB745_02</strain>
        <tissue evidence="2">Gill</tissue>
    </source>
</reference>
<keyword evidence="3" id="KW-1185">Reference proteome</keyword>
<protein>
    <submittedName>
        <fullName evidence="2">Uncharacterized protein</fullName>
    </submittedName>
</protein>
<evidence type="ECO:0000256" key="1">
    <source>
        <dbReference type="SAM" id="MobiDB-lite"/>
    </source>
</evidence>
<dbReference type="AlphaFoldDB" id="A0AAE1U8M3"/>
<comment type="caution">
    <text evidence="2">The sequence shown here is derived from an EMBL/GenBank/DDBJ whole genome shotgun (WGS) entry which is preliminary data.</text>
</comment>
<dbReference type="Proteomes" id="UP001292094">
    <property type="component" value="Unassembled WGS sequence"/>
</dbReference>
<sequence length="73" mass="8042">MEEGGKEEASVIEGERRLTEGEGSDWREDGEGSKLDERRGVGGEESKGVGKSKKCGVKGRKEEWVAEEERKST</sequence>
<feature type="compositionally biased region" description="Basic and acidic residues" evidence="1">
    <location>
        <begin position="59"/>
        <end position="73"/>
    </location>
</feature>
<dbReference type="EMBL" id="JAWZYT010001656">
    <property type="protein sequence ID" value="KAK4310250.1"/>
    <property type="molecule type" value="Genomic_DNA"/>
</dbReference>